<dbReference type="AlphaFoldDB" id="A0A8E1WIS6"/>
<dbReference type="EMBL" id="JACHGI010000019">
    <property type="protein sequence ID" value="MBB6469801.1"/>
    <property type="molecule type" value="Genomic_DNA"/>
</dbReference>
<dbReference type="Pfam" id="PF00582">
    <property type="entry name" value="Usp"/>
    <property type="match status" value="1"/>
</dbReference>
<dbReference type="SUPFAM" id="SSF52402">
    <property type="entry name" value="Adenine nucleotide alpha hydrolases-like"/>
    <property type="match status" value="1"/>
</dbReference>
<dbReference type="CDD" id="cd00293">
    <property type="entry name" value="USP-like"/>
    <property type="match status" value="1"/>
</dbReference>
<dbReference type="PRINTS" id="PR01438">
    <property type="entry name" value="UNVRSLSTRESS"/>
</dbReference>
<organism evidence="3 4">
    <name type="scientific">Aminobacter carboxidus</name>
    <dbReference type="NCBI Taxonomy" id="376165"/>
    <lineage>
        <taxon>Bacteria</taxon>
        <taxon>Pseudomonadati</taxon>
        <taxon>Pseudomonadota</taxon>
        <taxon>Alphaproteobacteria</taxon>
        <taxon>Hyphomicrobiales</taxon>
        <taxon>Phyllobacteriaceae</taxon>
        <taxon>Aminobacter</taxon>
    </lineage>
</organism>
<evidence type="ECO:0000313" key="4">
    <source>
        <dbReference type="Proteomes" id="UP000532373"/>
    </source>
</evidence>
<evidence type="ECO:0000259" key="2">
    <source>
        <dbReference type="Pfam" id="PF00582"/>
    </source>
</evidence>
<reference evidence="3 4" key="1">
    <citation type="submission" date="2020-08" db="EMBL/GenBank/DDBJ databases">
        <title>Genomic Encyclopedia of Type Strains, Phase IV (KMG-IV): sequencing the most valuable type-strain genomes for metagenomic binning, comparative biology and taxonomic classification.</title>
        <authorList>
            <person name="Goeker M."/>
        </authorList>
    </citation>
    <scope>NUCLEOTIDE SEQUENCE [LARGE SCALE GENOMIC DNA]</scope>
    <source>
        <strain evidence="3 4">DSM 17454</strain>
    </source>
</reference>
<dbReference type="Proteomes" id="UP000532373">
    <property type="component" value="Unassembled WGS sequence"/>
</dbReference>
<accession>A0A8E1WIS6</accession>
<name>A0A8E1WIS6_9HYPH</name>
<dbReference type="RefSeq" id="WP_184773473.1">
    <property type="nucleotide sequence ID" value="NZ_JACHGI010000019.1"/>
</dbReference>
<dbReference type="Gene3D" id="3.40.50.12370">
    <property type="match status" value="1"/>
</dbReference>
<gene>
    <name evidence="3" type="ORF">HNQ96_005695</name>
</gene>
<evidence type="ECO:0000313" key="3">
    <source>
        <dbReference type="EMBL" id="MBB6469801.1"/>
    </source>
</evidence>
<comment type="similarity">
    <text evidence="1">Belongs to the universal stress protein A family.</text>
</comment>
<proteinExistence type="inferred from homology"/>
<feature type="domain" description="UspA" evidence="2">
    <location>
        <begin position="156"/>
        <end position="276"/>
    </location>
</feature>
<dbReference type="InterPro" id="IPR006015">
    <property type="entry name" value="Universal_stress_UspA"/>
</dbReference>
<sequence length="278" mass="29460">MKIQVFLPLATFPDANTDAVTVNAVAIAAQLHADLHALALHARIPPVSSPLSRILLDLPARIREAETLSLQAGGRLLAKVVDEGARQDVAVTTASEAVLLAAQGDVATEQARYFDICVVGWETDNQTSRMIAEAVIFGSGKPTVLLPDSASAARIEHVSIAWDGSRVAARAVTDALPFLAHASRVHVLAVVDEKPLKAVDGAERLAALLRKRGLNADALDIKAEDCPIAVTLQERSIELGTDLLVMGGYGHSRVRDFVLGGATEGVLSDLRLPILMSH</sequence>
<dbReference type="InterPro" id="IPR006016">
    <property type="entry name" value="UspA"/>
</dbReference>
<protein>
    <submittedName>
        <fullName evidence="3">Nucleotide-binding universal stress UspA family protein</fullName>
    </submittedName>
</protein>
<comment type="caution">
    <text evidence="3">The sequence shown here is derived from an EMBL/GenBank/DDBJ whole genome shotgun (WGS) entry which is preliminary data.</text>
</comment>
<evidence type="ECO:0000256" key="1">
    <source>
        <dbReference type="ARBA" id="ARBA00008791"/>
    </source>
</evidence>